<feature type="non-terminal residue" evidence="1">
    <location>
        <position position="79"/>
    </location>
</feature>
<organism evidence="1">
    <name type="scientific">Tanacetum cinerariifolium</name>
    <name type="common">Dalmatian daisy</name>
    <name type="synonym">Chrysanthemum cinerariifolium</name>
    <dbReference type="NCBI Taxonomy" id="118510"/>
    <lineage>
        <taxon>Eukaryota</taxon>
        <taxon>Viridiplantae</taxon>
        <taxon>Streptophyta</taxon>
        <taxon>Embryophyta</taxon>
        <taxon>Tracheophyta</taxon>
        <taxon>Spermatophyta</taxon>
        <taxon>Magnoliopsida</taxon>
        <taxon>eudicotyledons</taxon>
        <taxon>Gunneridae</taxon>
        <taxon>Pentapetalae</taxon>
        <taxon>asterids</taxon>
        <taxon>campanulids</taxon>
        <taxon>Asterales</taxon>
        <taxon>Asteraceae</taxon>
        <taxon>Asteroideae</taxon>
        <taxon>Anthemideae</taxon>
        <taxon>Anthemidinae</taxon>
        <taxon>Tanacetum</taxon>
    </lineage>
</organism>
<name>A0A699XWH2_TANCI</name>
<protein>
    <submittedName>
        <fullName evidence="1">Uncharacterized protein</fullName>
    </submittedName>
</protein>
<comment type="caution">
    <text evidence="1">The sequence shown here is derived from an EMBL/GenBank/DDBJ whole genome shotgun (WGS) entry which is preliminary data.</text>
</comment>
<dbReference type="AlphaFoldDB" id="A0A699XWH2"/>
<gene>
    <name evidence="1" type="ORF">Tci_933250</name>
</gene>
<proteinExistence type="predicted"/>
<feature type="non-terminal residue" evidence="1">
    <location>
        <position position="1"/>
    </location>
</feature>
<evidence type="ECO:0000313" key="1">
    <source>
        <dbReference type="EMBL" id="GFD61281.1"/>
    </source>
</evidence>
<dbReference type="EMBL" id="BKCJ011889131">
    <property type="protein sequence ID" value="GFD61281.1"/>
    <property type="molecule type" value="Genomic_DNA"/>
</dbReference>
<accession>A0A699XWH2</accession>
<reference evidence="1" key="1">
    <citation type="journal article" date="2019" name="Sci. Rep.">
        <title>Draft genome of Tanacetum cinerariifolium, the natural source of mosquito coil.</title>
        <authorList>
            <person name="Yamashiro T."/>
            <person name="Shiraishi A."/>
            <person name="Satake H."/>
            <person name="Nakayama K."/>
        </authorList>
    </citation>
    <scope>NUCLEOTIDE SEQUENCE</scope>
</reference>
<sequence>AVVGDAGVGERIGHRGRVHVHHPRKLRGNAAERAGSRQLHAGQHLRLLRGGERNREAEAVGVVVRALVEAVDGARVAEA</sequence>